<dbReference type="AlphaFoldDB" id="A0A9I9EJN1"/>
<evidence type="ECO:0000256" key="1">
    <source>
        <dbReference type="SAM" id="MobiDB-lite"/>
    </source>
</evidence>
<proteinExistence type="predicted"/>
<organism evidence="2">
    <name type="scientific">Cucumis melo</name>
    <name type="common">Muskmelon</name>
    <dbReference type="NCBI Taxonomy" id="3656"/>
    <lineage>
        <taxon>Eukaryota</taxon>
        <taxon>Viridiplantae</taxon>
        <taxon>Streptophyta</taxon>
        <taxon>Embryophyta</taxon>
        <taxon>Tracheophyta</taxon>
        <taxon>Spermatophyta</taxon>
        <taxon>Magnoliopsida</taxon>
        <taxon>eudicotyledons</taxon>
        <taxon>Gunneridae</taxon>
        <taxon>Pentapetalae</taxon>
        <taxon>rosids</taxon>
        <taxon>fabids</taxon>
        <taxon>Cucurbitales</taxon>
        <taxon>Cucurbitaceae</taxon>
        <taxon>Benincaseae</taxon>
        <taxon>Cucumis</taxon>
    </lineage>
</organism>
<dbReference type="EnsemblPlants" id="MELO3C034665.2.1">
    <property type="protein sequence ID" value="MELO3C034665.2.1"/>
    <property type="gene ID" value="MELO3C034665.2"/>
</dbReference>
<reference evidence="2" key="1">
    <citation type="submission" date="2023-03" db="UniProtKB">
        <authorList>
            <consortium name="EnsemblPlants"/>
        </authorList>
    </citation>
    <scope>IDENTIFICATION</scope>
</reference>
<dbReference type="Gramene" id="MELO3C034665.2.1">
    <property type="protein sequence ID" value="MELO3C034665.2.1"/>
    <property type="gene ID" value="MELO3C034665.2"/>
</dbReference>
<protein>
    <submittedName>
        <fullName evidence="2">Uncharacterized protein</fullName>
    </submittedName>
</protein>
<name>A0A9I9EJN1_CUCME</name>
<sequence length="300" mass="34138">MRREQEVPRRSNWLSKNFSCQCHPELKGTRLNFSKQTKIDSKRIPQKELLFWQNIHTYVYVVLFINSYCDGSTATDRVFVCVDNHSYTLPAFDDGPVDASSFACYDEDPNSIFVDASEDYVEENGGFGSSMSSRGEIKNTCCGSTFNQNPKAKLNHVPCNEKNDFSKVNVDADENIYKVVSKIGVRVQNVVDSEIATLFDDDNMLFGFDELLFEGSLCFSNAPVCMSINCHNKATMNYQRERECSISQGYKAPADILSGKEGLEDEELLPSASYKRKSHGHESKEEERKSSKNWRYLYSI</sequence>
<evidence type="ECO:0000313" key="2">
    <source>
        <dbReference type="EnsemblPlants" id="MELO3C034665.2.1"/>
    </source>
</evidence>
<feature type="region of interest" description="Disordered" evidence="1">
    <location>
        <begin position="270"/>
        <end position="292"/>
    </location>
</feature>
<accession>A0A9I9EJN1</accession>
<feature type="compositionally biased region" description="Basic and acidic residues" evidence="1">
    <location>
        <begin position="280"/>
        <end position="290"/>
    </location>
</feature>